<keyword evidence="2" id="KW-1185">Reference proteome</keyword>
<dbReference type="GeneID" id="20823138"/>
<dbReference type="VEuPathDB" id="FungiDB:NEUTE1DRAFT_116843"/>
<sequence>MRQEVLWEYFDRTQVYVRWHDIQFGFGRFINTPCPVFDVVACIQSSRLLRHYTHHVSLQWEPCLCSRDSEGRRTNNCQHWDWLLKLEQLKTLELVLFEGWIRIMACIRSDPPRSNPGGNAQALFCSVCLSKLMKLRNLEKVVFKKQKLERSRWFARIKKQVSDMILKAPSQKEAQPTYLIEQHLGAVDTEWPRSFKI</sequence>
<proteinExistence type="predicted"/>
<dbReference type="AlphaFoldDB" id="F8ML50"/>
<dbReference type="HOGENOM" id="CLU_1402807_0_0_1"/>
<dbReference type="Proteomes" id="UP000008065">
    <property type="component" value="Unassembled WGS sequence"/>
</dbReference>
<evidence type="ECO:0000313" key="1">
    <source>
        <dbReference type="EMBL" id="EGO57525.1"/>
    </source>
</evidence>
<dbReference type="RefSeq" id="XP_009850632.1">
    <property type="nucleotide sequence ID" value="XM_009852330.1"/>
</dbReference>
<evidence type="ECO:0000313" key="2">
    <source>
        <dbReference type="Proteomes" id="UP000008065"/>
    </source>
</evidence>
<name>F8ML50_NEUT8</name>
<dbReference type="EMBL" id="GL891304">
    <property type="protein sequence ID" value="EGO57525.1"/>
    <property type="molecule type" value="Genomic_DNA"/>
</dbReference>
<protein>
    <submittedName>
        <fullName evidence="1">Uncharacterized protein</fullName>
    </submittedName>
</protein>
<reference evidence="2" key="1">
    <citation type="journal article" date="2011" name="Genetics">
        <title>Massive changes in genome architecture accompany the transition to self-fertility in the filamentous fungus Neurospora tetrasperma.</title>
        <authorList>
            <person name="Ellison C.E."/>
            <person name="Stajich J.E."/>
            <person name="Jacobson D.J."/>
            <person name="Natvig D.O."/>
            <person name="Lapidus A."/>
            <person name="Foster B."/>
            <person name="Aerts A."/>
            <person name="Riley R."/>
            <person name="Lindquist E.A."/>
            <person name="Grigoriev I.V."/>
            <person name="Taylor J.W."/>
        </authorList>
    </citation>
    <scope>NUCLEOTIDE SEQUENCE [LARGE SCALE GENOMIC DNA]</scope>
    <source>
        <strain evidence="2">FGSC 2508 / P0657</strain>
    </source>
</reference>
<accession>F8ML50</accession>
<gene>
    <name evidence="1" type="ORF">NEUTE1DRAFT_116843</name>
</gene>
<dbReference type="KEGG" id="nte:NEUTE1DRAFT116843"/>
<organism evidence="1 2">
    <name type="scientific">Neurospora tetrasperma (strain FGSC 2508 / ATCC MYA-4615 / P0657)</name>
    <dbReference type="NCBI Taxonomy" id="510951"/>
    <lineage>
        <taxon>Eukaryota</taxon>
        <taxon>Fungi</taxon>
        <taxon>Dikarya</taxon>
        <taxon>Ascomycota</taxon>
        <taxon>Pezizomycotina</taxon>
        <taxon>Sordariomycetes</taxon>
        <taxon>Sordariomycetidae</taxon>
        <taxon>Sordariales</taxon>
        <taxon>Sordariaceae</taxon>
        <taxon>Neurospora</taxon>
    </lineage>
</organism>
<dbReference type="OrthoDB" id="10328881at2759"/>